<feature type="chain" id="PRO_5042973708" evidence="1">
    <location>
        <begin position="23"/>
        <end position="305"/>
    </location>
</feature>
<proteinExistence type="predicted"/>
<evidence type="ECO:0000256" key="1">
    <source>
        <dbReference type="SAM" id="SignalP"/>
    </source>
</evidence>
<accession>A0AAN6IED5</accession>
<dbReference type="Proteomes" id="UP001203852">
    <property type="component" value="Unassembled WGS sequence"/>
</dbReference>
<protein>
    <submittedName>
        <fullName evidence="2">Uncharacterized protein</fullName>
    </submittedName>
</protein>
<comment type="caution">
    <text evidence="2">The sequence shown here is derived from an EMBL/GenBank/DDBJ whole genome shotgun (WGS) entry which is preliminary data.</text>
</comment>
<dbReference type="AlphaFoldDB" id="A0AAN6IED5"/>
<reference evidence="2" key="1">
    <citation type="journal article" date="2022" name="bioRxiv">
        <title>Deciphering the potential niche of two novel black yeast fungi from a biological soil crust based on their genomes, phenotypes, and melanin regulation.</title>
        <authorList>
            <consortium name="DOE Joint Genome Institute"/>
            <person name="Carr E.C."/>
            <person name="Barton Q."/>
            <person name="Grambo S."/>
            <person name="Sullivan M."/>
            <person name="Renfro C.M."/>
            <person name="Kuo A."/>
            <person name="Pangilinan J."/>
            <person name="Lipzen A."/>
            <person name="Keymanesh K."/>
            <person name="Savage E."/>
            <person name="Barry K."/>
            <person name="Grigoriev I.V."/>
            <person name="Riekhof W.R."/>
            <person name="Harris S.S."/>
        </authorList>
    </citation>
    <scope>NUCLEOTIDE SEQUENCE</scope>
    <source>
        <strain evidence="2">JF 03-4F</strain>
    </source>
</reference>
<keyword evidence="1" id="KW-0732">Signal</keyword>
<sequence>MSLLVAGLLIICAELLPTLLLGTVDLNQGSLELPSKRSAADRETTLYIVNGVNTWKSGNETSGIAVRFDDGPERILMPESDLSPSVHQSWGPDVPDTIHITNVGPPVCVGGFKIEYPDGSNFSINGNLGKVCGAKHYEGQETAFLTDDPSCTWIDHTDPESRAMIFNMTVVHWSDLNVEIHNKTDLCKEPFMTRENSTSADTQKRTSHADFNGHLIKSKLAINSAARLCNDTASVGPDFAALSEGLYCDMDTKEIYPICDEGQVCGCFRAMDNVLTGGCDDSSEPNISERAVQIVKAYDRVVVWE</sequence>
<keyword evidence="3" id="KW-1185">Reference proteome</keyword>
<name>A0AAN6IED5_9EURO</name>
<dbReference type="EMBL" id="MU404352">
    <property type="protein sequence ID" value="KAI1614887.1"/>
    <property type="molecule type" value="Genomic_DNA"/>
</dbReference>
<organism evidence="2 3">
    <name type="scientific">Exophiala viscosa</name>
    <dbReference type="NCBI Taxonomy" id="2486360"/>
    <lineage>
        <taxon>Eukaryota</taxon>
        <taxon>Fungi</taxon>
        <taxon>Dikarya</taxon>
        <taxon>Ascomycota</taxon>
        <taxon>Pezizomycotina</taxon>
        <taxon>Eurotiomycetes</taxon>
        <taxon>Chaetothyriomycetidae</taxon>
        <taxon>Chaetothyriales</taxon>
        <taxon>Herpotrichiellaceae</taxon>
        <taxon>Exophiala</taxon>
    </lineage>
</organism>
<gene>
    <name evidence="2" type="ORF">EDD36DRAFT_167933</name>
</gene>
<evidence type="ECO:0000313" key="3">
    <source>
        <dbReference type="Proteomes" id="UP001203852"/>
    </source>
</evidence>
<feature type="signal peptide" evidence="1">
    <location>
        <begin position="1"/>
        <end position="22"/>
    </location>
</feature>
<evidence type="ECO:0000313" key="2">
    <source>
        <dbReference type="EMBL" id="KAI1614887.1"/>
    </source>
</evidence>